<dbReference type="AlphaFoldDB" id="A0A0K0FR71"/>
<protein>
    <submittedName>
        <fullName evidence="2">CBM_48 domain-containing protein</fullName>
    </submittedName>
</protein>
<organism evidence="1 2">
    <name type="scientific">Strongyloides venezuelensis</name>
    <name type="common">Threadworm</name>
    <dbReference type="NCBI Taxonomy" id="75913"/>
    <lineage>
        <taxon>Eukaryota</taxon>
        <taxon>Metazoa</taxon>
        <taxon>Ecdysozoa</taxon>
        <taxon>Nematoda</taxon>
        <taxon>Chromadorea</taxon>
        <taxon>Rhabditida</taxon>
        <taxon>Tylenchina</taxon>
        <taxon>Panagrolaimomorpha</taxon>
        <taxon>Strongyloidoidea</taxon>
        <taxon>Strongyloididae</taxon>
        <taxon>Strongyloides</taxon>
    </lineage>
</organism>
<reference evidence="1" key="1">
    <citation type="submission" date="2014-07" db="EMBL/GenBank/DDBJ databases">
        <authorList>
            <person name="Martin A.A"/>
            <person name="De Silva N."/>
        </authorList>
    </citation>
    <scope>NUCLEOTIDE SEQUENCE</scope>
</reference>
<proteinExistence type="predicted"/>
<keyword evidence="1" id="KW-1185">Reference proteome</keyword>
<accession>A0A0K0FR71</accession>
<name>A0A0K0FR71_STRVS</name>
<sequence>MFCKECSVRNVLEASLLSMSCSNGEYVEMEIGVSIPTGWAYFLYFLDGGDYQVHELPSSKSGVDIGIWAPSSRS</sequence>
<evidence type="ECO:0000313" key="2">
    <source>
        <dbReference type="WBParaSite" id="SVE_1228700.1"/>
    </source>
</evidence>
<evidence type="ECO:0000313" key="1">
    <source>
        <dbReference type="Proteomes" id="UP000035680"/>
    </source>
</evidence>
<dbReference type="Proteomes" id="UP000035680">
    <property type="component" value="Unassembled WGS sequence"/>
</dbReference>
<dbReference type="WBParaSite" id="SVE_1228700.1">
    <property type="protein sequence ID" value="SVE_1228700.1"/>
    <property type="gene ID" value="SVE_1228700"/>
</dbReference>
<reference evidence="2" key="2">
    <citation type="submission" date="2015-08" db="UniProtKB">
        <authorList>
            <consortium name="WormBaseParasite"/>
        </authorList>
    </citation>
    <scope>IDENTIFICATION</scope>
</reference>